<dbReference type="InterPro" id="IPR045239">
    <property type="entry name" value="bHLH95_bHLH"/>
</dbReference>
<feature type="domain" description="BHLH" evidence="7">
    <location>
        <begin position="168"/>
        <end position="217"/>
    </location>
</feature>
<dbReference type="InterPro" id="IPR011598">
    <property type="entry name" value="bHLH_dom"/>
</dbReference>
<dbReference type="PROSITE" id="PS50888">
    <property type="entry name" value="BHLH"/>
    <property type="match status" value="1"/>
</dbReference>
<comment type="subcellular location">
    <subcellularLocation>
        <location evidence="1">Nucleus</location>
    </subcellularLocation>
</comment>
<sequence>MGEQNQPNSLETQCAFLGSTSDSYYLVGHELNKQYMAGVGIDGIHYVPVPSSHWIHDQQTPHNNVEYLAENVVSEVQVDASAEASGFRLVEGSADMISQEGKSWNSNFCLQQIRCPRPYYEAVPLNCLIGSEHQRGALTWEPRGDVTHSSGSCSEASAAGSSYPSKSSRKARAALSDRHRRMKIAERIEALGELFPCSKQGGKASLMDEITDHIKYLQFQMKDLSRSRLGGEPSSIPFVFLEGCGHYILDEQQIESLEETMGKLLEVNPSIATELLESKGLFVMPMALAEGLHHRE</sequence>
<keyword evidence="9" id="KW-1185">Reference proteome</keyword>
<comment type="caution">
    <text evidence="8">The sequence shown here is derived from an EMBL/GenBank/DDBJ whole genome shotgun (WGS) entry which is preliminary data.</text>
</comment>
<dbReference type="Gene3D" id="4.10.280.10">
    <property type="entry name" value="Helix-loop-helix DNA-binding domain"/>
    <property type="match status" value="1"/>
</dbReference>
<evidence type="ECO:0000256" key="1">
    <source>
        <dbReference type="ARBA" id="ARBA00004123"/>
    </source>
</evidence>
<dbReference type="SUPFAM" id="SSF47459">
    <property type="entry name" value="HLH, helix-loop-helix DNA-binding domain"/>
    <property type="match status" value="1"/>
</dbReference>
<gene>
    <name evidence="8" type="ORF">HAX54_041905</name>
</gene>
<evidence type="ECO:0000256" key="2">
    <source>
        <dbReference type="ARBA" id="ARBA00023015"/>
    </source>
</evidence>
<dbReference type="EMBL" id="JACEIK010000061">
    <property type="protein sequence ID" value="MCD7448414.1"/>
    <property type="molecule type" value="Genomic_DNA"/>
</dbReference>
<evidence type="ECO:0000256" key="4">
    <source>
        <dbReference type="ARBA" id="ARBA00023163"/>
    </source>
</evidence>
<evidence type="ECO:0000259" key="7">
    <source>
        <dbReference type="PROSITE" id="PS50888"/>
    </source>
</evidence>
<dbReference type="PANTHER" id="PTHR16223">
    <property type="entry name" value="TRANSCRIPTION FACTOR BHLH83-RELATED"/>
    <property type="match status" value="1"/>
</dbReference>
<protein>
    <recommendedName>
        <fullName evidence="7">BHLH domain-containing protein</fullName>
    </recommendedName>
</protein>
<dbReference type="CDD" id="cd11393">
    <property type="entry name" value="bHLH_AtbHLH_like"/>
    <property type="match status" value="1"/>
</dbReference>
<evidence type="ECO:0000256" key="6">
    <source>
        <dbReference type="SAM" id="MobiDB-lite"/>
    </source>
</evidence>
<organism evidence="8 9">
    <name type="scientific">Datura stramonium</name>
    <name type="common">Jimsonweed</name>
    <name type="synonym">Common thornapple</name>
    <dbReference type="NCBI Taxonomy" id="4076"/>
    <lineage>
        <taxon>Eukaryota</taxon>
        <taxon>Viridiplantae</taxon>
        <taxon>Streptophyta</taxon>
        <taxon>Embryophyta</taxon>
        <taxon>Tracheophyta</taxon>
        <taxon>Spermatophyta</taxon>
        <taxon>Magnoliopsida</taxon>
        <taxon>eudicotyledons</taxon>
        <taxon>Gunneridae</taxon>
        <taxon>Pentapetalae</taxon>
        <taxon>asterids</taxon>
        <taxon>lamiids</taxon>
        <taxon>Solanales</taxon>
        <taxon>Solanaceae</taxon>
        <taxon>Solanoideae</taxon>
        <taxon>Datureae</taxon>
        <taxon>Datura</taxon>
    </lineage>
</organism>
<feature type="compositionally biased region" description="Low complexity" evidence="6">
    <location>
        <begin position="149"/>
        <end position="166"/>
    </location>
</feature>
<dbReference type="Proteomes" id="UP000823775">
    <property type="component" value="Unassembled WGS sequence"/>
</dbReference>
<keyword evidence="5" id="KW-0539">Nucleus</keyword>
<evidence type="ECO:0000313" key="8">
    <source>
        <dbReference type="EMBL" id="MCD7448414.1"/>
    </source>
</evidence>
<evidence type="ECO:0000256" key="5">
    <source>
        <dbReference type="ARBA" id="ARBA00023242"/>
    </source>
</evidence>
<dbReference type="InterPro" id="IPR045843">
    <property type="entry name" value="IND-like"/>
</dbReference>
<dbReference type="PANTHER" id="PTHR16223:SF109">
    <property type="entry name" value="BHLH DOMAIN-CONTAINING PROTEIN"/>
    <property type="match status" value="1"/>
</dbReference>
<evidence type="ECO:0000313" key="9">
    <source>
        <dbReference type="Proteomes" id="UP000823775"/>
    </source>
</evidence>
<feature type="region of interest" description="Disordered" evidence="6">
    <location>
        <begin position="149"/>
        <end position="178"/>
    </location>
</feature>
<keyword evidence="2" id="KW-0805">Transcription regulation</keyword>
<proteinExistence type="predicted"/>
<feature type="compositionally biased region" description="Basic residues" evidence="6">
    <location>
        <begin position="167"/>
        <end position="178"/>
    </location>
</feature>
<dbReference type="InterPro" id="IPR036638">
    <property type="entry name" value="HLH_DNA-bd_sf"/>
</dbReference>
<name>A0ABS8RNM4_DATST</name>
<reference evidence="8 9" key="1">
    <citation type="journal article" date="2021" name="BMC Genomics">
        <title>Datura genome reveals duplications of psychoactive alkaloid biosynthetic genes and high mutation rate following tissue culture.</title>
        <authorList>
            <person name="Rajewski A."/>
            <person name="Carter-House D."/>
            <person name="Stajich J."/>
            <person name="Litt A."/>
        </authorList>
    </citation>
    <scope>NUCLEOTIDE SEQUENCE [LARGE SCALE GENOMIC DNA]</scope>
    <source>
        <strain evidence="8">AR-01</strain>
    </source>
</reference>
<accession>A0ABS8RNM4</accession>
<evidence type="ECO:0000256" key="3">
    <source>
        <dbReference type="ARBA" id="ARBA00023125"/>
    </source>
</evidence>
<keyword evidence="4" id="KW-0804">Transcription</keyword>
<keyword evidence="3" id="KW-0238">DNA-binding</keyword>